<dbReference type="Proteomes" id="UP000271624">
    <property type="component" value="Unassembled WGS sequence"/>
</dbReference>
<proteinExistence type="predicted"/>
<dbReference type="AlphaFoldDB" id="A0A3S1AJI4"/>
<reference evidence="1" key="2">
    <citation type="journal article" date="2019" name="Genome Biol. Evol.">
        <title>Day and night: Metabolic profiles and evolutionary relationships of six axenic non-marine cyanobacteria.</title>
        <authorList>
            <person name="Will S.E."/>
            <person name="Henke P."/>
            <person name="Boedeker C."/>
            <person name="Huang S."/>
            <person name="Brinkmann H."/>
            <person name="Rohde M."/>
            <person name="Jarek M."/>
            <person name="Friedl T."/>
            <person name="Seufert S."/>
            <person name="Schumacher M."/>
            <person name="Overmann J."/>
            <person name="Neumann-Schaal M."/>
            <person name="Petersen J."/>
        </authorList>
    </citation>
    <scope>NUCLEOTIDE SEQUENCE [LARGE SCALE GENOMIC DNA]</scope>
    <source>
        <strain evidence="1">PCC 7102</strain>
    </source>
</reference>
<evidence type="ECO:0000313" key="2">
    <source>
        <dbReference type="Proteomes" id="UP000271624"/>
    </source>
</evidence>
<comment type="caution">
    <text evidence="1">The sequence shown here is derived from an EMBL/GenBank/DDBJ whole genome shotgun (WGS) entry which is preliminary data.</text>
</comment>
<name>A0A3S1AJI4_9CYAN</name>
<dbReference type="RefSeq" id="WP_158632914.1">
    <property type="nucleotide sequence ID" value="NZ_RSCL01000017.1"/>
</dbReference>
<gene>
    <name evidence="1" type="ORF">DSM106972_063320</name>
</gene>
<protein>
    <submittedName>
        <fullName evidence="1">Uncharacterized protein</fullName>
    </submittedName>
</protein>
<keyword evidence="2" id="KW-1185">Reference proteome</keyword>
<dbReference type="OrthoDB" id="496018at2"/>
<accession>A0A3S1AJI4</accession>
<dbReference type="EMBL" id="RSCL01000017">
    <property type="protein sequence ID" value="RUT02257.1"/>
    <property type="molecule type" value="Genomic_DNA"/>
</dbReference>
<organism evidence="1 2">
    <name type="scientific">Dulcicalothrix desertica PCC 7102</name>
    <dbReference type="NCBI Taxonomy" id="232991"/>
    <lineage>
        <taxon>Bacteria</taxon>
        <taxon>Bacillati</taxon>
        <taxon>Cyanobacteriota</taxon>
        <taxon>Cyanophyceae</taxon>
        <taxon>Nostocales</taxon>
        <taxon>Calotrichaceae</taxon>
        <taxon>Dulcicalothrix</taxon>
    </lineage>
</organism>
<reference evidence="1" key="1">
    <citation type="submission" date="2018-12" db="EMBL/GenBank/DDBJ databases">
        <authorList>
            <person name="Will S."/>
            <person name="Neumann-Schaal M."/>
            <person name="Henke P."/>
        </authorList>
    </citation>
    <scope>NUCLEOTIDE SEQUENCE</scope>
    <source>
        <strain evidence="1">PCC 7102</strain>
    </source>
</reference>
<sequence length="55" mass="6601">MSNEIWNKAQDLVVDCEWKLRDDSVEKWYFRPQTADNFTFRDFSQIIADSNDLAQ</sequence>
<evidence type="ECO:0000313" key="1">
    <source>
        <dbReference type="EMBL" id="RUT02257.1"/>
    </source>
</evidence>